<proteinExistence type="inferred from homology"/>
<dbReference type="SUPFAM" id="SSF102705">
    <property type="entry name" value="NIF3 (NGG1p interacting factor 3)-like"/>
    <property type="match status" value="1"/>
</dbReference>
<feature type="binding site" evidence="3">
    <location>
        <position position="62"/>
    </location>
    <ligand>
        <name>a divalent metal cation</name>
        <dbReference type="ChEBI" id="CHEBI:60240"/>
        <label>1</label>
    </ligand>
</feature>
<dbReference type="EMBL" id="JAATLM010000001">
    <property type="protein sequence ID" value="NIZ69109.1"/>
    <property type="molecule type" value="Genomic_DNA"/>
</dbReference>
<keyword evidence="2 3" id="KW-0479">Metal-binding</keyword>
<evidence type="ECO:0000256" key="3">
    <source>
        <dbReference type="PIRSR" id="PIRSR602678-1"/>
    </source>
</evidence>
<dbReference type="NCBIfam" id="TIGR00486">
    <property type="entry name" value="YbgI_SA1388"/>
    <property type="match status" value="1"/>
</dbReference>
<keyword evidence="5" id="KW-1185">Reference proteome</keyword>
<feature type="binding site" evidence="3">
    <location>
        <position position="99"/>
    </location>
    <ligand>
        <name>a divalent metal cation</name>
        <dbReference type="ChEBI" id="CHEBI:60240"/>
        <label>1</label>
    </ligand>
</feature>
<evidence type="ECO:0000256" key="2">
    <source>
        <dbReference type="ARBA" id="ARBA00022723"/>
    </source>
</evidence>
<dbReference type="InterPro" id="IPR036069">
    <property type="entry name" value="DUF34/NIF3_sf"/>
</dbReference>
<dbReference type="GO" id="GO:0005737">
    <property type="term" value="C:cytoplasm"/>
    <property type="evidence" value="ECO:0007669"/>
    <property type="project" value="TreeGrafter"/>
</dbReference>
<dbReference type="PANTHER" id="PTHR13799">
    <property type="entry name" value="NGG1 INTERACTING FACTOR 3"/>
    <property type="match status" value="1"/>
</dbReference>
<dbReference type="AlphaFoldDB" id="A0A968KU36"/>
<reference evidence="4" key="1">
    <citation type="submission" date="2020-03" db="EMBL/GenBank/DDBJ databases">
        <title>Spirochaetal bacteria isolated from arthropods constitute a novel genus Entomospira genus novum within the order Spirochaetales.</title>
        <authorList>
            <person name="Grana-Miraglia L."/>
            <person name="Sikutova S."/>
            <person name="Fingerle V."/>
            <person name="Sing A."/>
            <person name="Castillo-Ramirez S."/>
            <person name="Margos G."/>
            <person name="Rudolf I."/>
        </authorList>
    </citation>
    <scope>NUCLEOTIDE SEQUENCE</scope>
    <source>
        <strain evidence="4">BR149</strain>
    </source>
</reference>
<evidence type="ECO:0000313" key="5">
    <source>
        <dbReference type="Proteomes" id="UP000778951"/>
    </source>
</evidence>
<organism evidence="4 5">
    <name type="scientific">Entomospira culicis</name>
    <dbReference type="NCBI Taxonomy" id="2719989"/>
    <lineage>
        <taxon>Bacteria</taxon>
        <taxon>Pseudomonadati</taxon>
        <taxon>Spirochaetota</taxon>
        <taxon>Spirochaetia</taxon>
        <taxon>Spirochaetales</taxon>
        <taxon>Spirochaetaceae</taxon>
        <taxon>Entomospira</taxon>
    </lineage>
</organism>
<dbReference type="Proteomes" id="UP000778951">
    <property type="component" value="Unassembled WGS sequence"/>
</dbReference>
<sequence>MKIADFDRWAREVMDFSLTDRSINGLQVGSLNQPLRRIAFALDACAQSFSLAQEADMLFVHHGLFWGASAVDDHHAMYPRIKQLVASNLALYAVHIPLDVAPHFGNNHALAQKIGLESLQPFAGVGVIGDLPNPRASQSIAQEMFAPYPYTLWNHHNQALQRIAIISGGGANARWIQEAIDQGANGYITGEVNHAIYHYTAEMQLNLIAGGHYWSEYIGLMRFAEEVRKVFPNLEIDIYDIPTGC</sequence>
<accession>A0A968KU36</accession>
<dbReference type="InterPro" id="IPR002678">
    <property type="entry name" value="DUF34/NIF3"/>
</dbReference>
<comment type="similarity">
    <text evidence="1">Belongs to the GTP cyclohydrolase I type 2/NIF3 family.</text>
</comment>
<dbReference type="Gene3D" id="3.40.1390.30">
    <property type="entry name" value="NIF3 (NGG1p interacting factor 3)-like"/>
    <property type="match status" value="2"/>
</dbReference>
<dbReference type="Pfam" id="PF01784">
    <property type="entry name" value="DUF34_NIF3"/>
    <property type="match status" value="1"/>
</dbReference>
<feature type="binding site" evidence="3">
    <location>
        <position position="212"/>
    </location>
    <ligand>
        <name>a divalent metal cation</name>
        <dbReference type="ChEBI" id="CHEBI:60240"/>
        <label>1</label>
    </ligand>
</feature>
<protein>
    <submittedName>
        <fullName evidence="4">Nif3-like dinuclear metal center hexameric protein</fullName>
    </submittedName>
</protein>
<evidence type="ECO:0000256" key="1">
    <source>
        <dbReference type="ARBA" id="ARBA00006964"/>
    </source>
</evidence>
<feature type="binding site" evidence="3">
    <location>
        <position position="216"/>
    </location>
    <ligand>
        <name>a divalent metal cation</name>
        <dbReference type="ChEBI" id="CHEBI:60240"/>
        <label>1</label>
    </ligand>
</feature>
<dbReference type="RefSeq" id="WP_167695210.1">
    <property type="nucleotide sequence ID" value="NZ_CP118181.1"/>
</dbReference>
<name>A0A968KU36_9SPIO</name>
<gene>
    <name evidence="4" type="ORF">HCT48_02635</name>
</gene>
<feature type="binding site" evidence="3">
    <location>
        <position position="61"/>
    </location>
    <ligand>
        <name>a divalent metal cation</name>
        <dbReference type="ChEBI" id="CHEBI:60240"/>
        <label>1</label>
    </ligand>
</feature>
<dbReference type="GO" id="GO:0046872">
    <property type="term" value="F:metal ion binding"/>
    <property type="evidence" value="ECO:0007669"/>
    <property type="project" value="UniProtKB-KW"/>
</dbReference>
<comment type="caution">
    <text evidence="4">The sequence shown here is derived from an EMBL/GenBank/DDBJ whole genome shotgun (WGS) entry which is preliminary data.</text>
</comment>
<dbReference type="PANTHER" id="PTHR13799:SF14">
    <property type="entry name" value="GTP CYCLOHYDROLASE 1 TYPE 2 HOMOLOG"/>
    <property type="match status" value="1"/>
</dbReference>
<evidence type="ECO:0000313" key="4">
    <source>
        <dbReference type="EMBL" id="NIZ69109.1"/>
    </source>
</evidence>